<organism evidence="4 5">
    <name type="scientific">Chitinophaga filiformis</name>
    <name type="common">Myxococcus filiformis</name>
    <name type="synonym">Flexibacter filiformis</name>
    <dbReference type="NCBI Taxonomy" id="104663"/>
    <lineage>
        <taxon>Bacteria</taxon>
        <taxon>Pseudomonadati</taxon>
        <taxon>Bacteroidota</taxon>
        <taxon>Chitinophagia</taxon>
        <taxon>Chitinophagales</taxon>
        <taxon>Chitinophagaceae</taxon>
        <taxon>Chitinophaga</taxon>
    </lineage>
</organism>
<dbReference type="OrthoDB" id="9803333at2"/>
<proteinExistence type="inferred from homology"/>
<accession>A0A1G8D8G1</accession>
<evidence type="ECO:0000256" key="1">
    <source>
        <dbReference type="ARBA" id="ARBA00006484"/>
    </source>
</evidence>
<keyword evidence="2" id="KW-0560">Oxidoreductase</keyword>
<name>A0A1G8D8G1_CHIFI</name>
<dbReference type="AlphaFoldDB" id="A0A1G8D8G1"/>
<dbReference type="PANTHER" id="PTHR43639:SF1">
    <property type="entry name" value="SHORT-CHAIN DEHYDROGENASE_REDUCTASE FAMILY PROTEIN"/>
    <property type="match status" value="1"/>
</dbReference>
<dbReference type="PANTHER" id="PTHR43639">
    <property type="entry name" value="OXIDOREDUCTASE, SHORT-CHAIN DEHYDROGENASE/REDUCTASE FAMILY (AFU_ORTHOLOGUE AFUA_5G02870)"/>
    <property type="match status" value="1"/>
</dbReference>
<comment type="similarity">
    <text evidence="1">Belongs to the short-chain dehydrogenases/reductases (SDR) family.</text>
</comment>
<dbReference type="STRING" id="104663.SAMN04488121_11413"/>
<sequence length="247" mass="25647">MKHLENKVALVTGGSRGMGAAIVKQLAEEGANVAFTYVRSAEKARQLAAEVSKSTGQMVLALAADNASDTAVTAAVEEVASKLGGIDILVNNAGIYEKKPLEEQTAADYDEMMDINVKAVYMASITAMKHMKAGGRIISIGSNMADRVAGPGATLYATSKAALKGFTKGLARELGPKGITVNLVQPGPIDTDMNPANSAHADMVRSMMALQHYGHVSDIAGIVSFLASPKSGFITGAFLTIDGGFSI</sequence>
<dbReference type="InterPro" id="IPR002347">
    <property type="entry name" value="SDR_fam"/>
</dbReference>
<dbReference type="Gene3D" id="3.40.50.720">
    <property type="entry name" value="NAD(P)-binding Rossmann-like Domain"/>
    <property type="match status" value="1"/>
</dbReference>
<dbReference type="Proteomes" id="UP000199045">
    <property type="component" value="Unassembled WGS sequence"/>
</dbReference>
<dbReference type="Pfam" id="PF13561">
    <property type="entry name" value="adh_short_C2"/>
    <property type="match status" value="1"/>
</dbReference>
<evidence type="ECO:0000313" key="4">
    <source>
        <dbReference type="EMBL" id="SDH53560.1"/>
    </source>
</evidence>
<dbReference type="RefSeq" id="WP_089838502.1">
    <property type="nucleotide sequence ID" value="NZ_FNBN01000014.1"/>
</dbReference>
<dbReference type="FunFam" id="3.40.50.720:FF:000084">
    <property type="entry name" value="Short-chain dehydrogenase reductase"/>
    <property type="match status" value="1"/>
</dbReference>
<protein>
    <submittedName>
        <fullName evidence="4">3-oxoacyl-[acyl-carrier protein] reductase</fullName>
    </submittedName>
</protein>
<reference evidence="5" key="1">
    <citation type="submission" date="2016-10" db="EMBL/GenBank/DDBJ databases">
        <authorList>
            <person name="Varghese N."/>
            <person name="Submissions S."/>
        </authorList>
    </citation>
    <scope>NUCLEOTIDE SEQUENCE [LARGE SCALE GENOMIC DNA]</scope>
    <source>
        <strain evidence="5">DSM 527</strain>
    </source>
</reference>
<dbReference type="SUPFAM" id="SSF51735">
    <property type="entry name" value="NAD(P)-binding Rossmann-fold domains"/>
    <property type="match status" value="1"/>
</dbReference>
<evidence type="ECO:0000256" key="2">
    <source>
        <dbReference type="ARBA" id="ARBA00023002"/>
    </source>
</evidence>
<dbReference type="InterPro" id="IPR057326">
    <property type="entry name" value="KR_dom"/>
</dbReference>
<feature type="domain" description="Ketoreductase" evidence="3">
    <location>
        <begin position="7"/>
        <end position="192"/>
    </location>
</feature>
<dbReference type="GO" id="GO:0016491">
    <property type="term" value="F:oxidoreductase activity"/>
    <property type="evidence" value="ECO:0007669"/>
    <property type="project" value="UniProtKB-KW"/>
</dbReference>
<dbReference type="PROSITE" id="PS00061">
    <property type="entry name" value="ADH_SHORT"/>
    <property type="match status" value="1"/>
</dbReference>
<dbReference type="PRINTS" id="PR00081">
    <property type="entry name" value="GDHRDH"/>
</dbReference>
<gene>
    <name evidence="4" type="ORF">SAMN04488121_11413</name>
</gene>
<evidence type="ECO:0000313" key="5">
    <source>
        <dbReference type="Proteomes" id="UP000199045"/>
    </source>
</evidence>
<dbReference type="SMART" id="SM00822">
    <property type="entry name" value="PKS_KR"/>
    <property type="match status" value="1"/>
</dbReference>
<dbReference type="EMBL" id="FNBN01000014">
    <property type="protein sequence ID" value="SDH53560.1"/>
    <property type="molecule type" value="Genomic_DNA"/>
</dbReference>
<dbReference type="PRINTS" id="PR00080">
    <property type="entry name" value="SDRFAMILY"/>
</dbReference>
<dbReference type="InterPro" id="IPR036291">
    <property type="entry name" value="NAD(P)-bd_dom_sf"/>
</dbReference>
<dbReference type="InterPro" id="IPR020904">
    <property type="entry name" value="Sc_DH/Rdtase_CS"/>
</dbReference>
<evidence type="ECO:0000259" key="3">
    <source>
        <dbReference type="SMART" id="SM00822"/>
    </source>
</evidence>